<reference evidence="1" key="1">
    <citation type="submission" date="2020-05" db="EMBL/GenBank/DDBJ databases">
        <authorList>
            <person name="Chiriac C."/>
            <person name="Salcher M."/>
            <person name="Ghai R."/>
            <person name="Kavagutti S V."/>
        </authorList>
    </citation>
    <scope>NUCLEOTIDE SEQUENCE</scope>
</reference>
<evidence type="ECO:0000313" key="1">
    <source>
        <dbReference type="EMBL" id="CAB4834346.1"/>
    </source>
</evidence>
<organism evidence="1">
    <name type="scientific">freshwater metagenome</name>
    <dbReference type="NCBI Taxonomy" id="449393"/>
    <lineage>
        <taxon>unclassified sequences</taxon>
        <taxon>metagenomes</taxon>
        <taxon>ecological metagenomes</taxon>
    </lineage>
</organism>
<dbReference type="AlphaFoldDB" id="A0A6J7AN19"/>
<protein>
    <submittedName>
        <fullName evidence="1">Unannotated protein</fullName>
    </submittedName>
</protein>
<accession>A0A6J7AN19</accession>
<proteinExistence type="predicted"/>
<sequence>MDEEFALAIGIVATKTRSELPRRDMQAEEPEFMIVDAGVGISELGLAFSKGFDL</sequence>
<gene>
    <name evidence="1" type="ORF">UFOPK3164_01641</name>
</gene>
<dbReference type="EMBL" id="CAFABE010000119">
    <property type="protein sequence ID" value="CAB4834346.1"/>
    <property type="molecule type" value="Genomic_DNA"/>
</dbReference>
<name>A0A6J7AN19_9ZZZZ</name>